<proteinExistence type="predicted"/>
<comment type="caution">
    <text evidence="7">The sequence shown here is derived from an EMBL/GenBank/DDBJ whole genome shotgun (WGS) entry which is preliminary data.</text>
</comment>
<reference evidence="7 8" key="1">
    <citation type="journal article" date="2015" name="Genome Announc.">
        <title>Draft Genome Sequence of Cyanobacterium Hassallia byssoidea Strain VB512170, Isolated from Monuments in India.</title>
        <authorList>
            <person name="Singh D."/>
            <person name="Chandrababunaidu M.M."/>
            <person name="Panda A."/>
            <person name="Sen D."/>
            <person name="Bhattacharyya S."/>
            <person name="Adhikary S.P."/>
            <person name="Tripathy S."/>
        </authorList>
    </citation>
    <scope>NUCLEOTIDE SEQUENCE [LARGE SCALE GENOMIC DNA]</scope>
    <source>
        <strain evidence="7 8">VB512170</strain>
    </source>
</reference>
<accession>A0A846HFP4</accession>
<feature type="transmembrane region" description="Helical" evidence="5">
    <location>
        <begin position="67"/>
        <end position="87"/>
    </location>
</feature>
<feature type="domain" description="Fatty acid hydroxylase" evidence="6">
    <location>
        <begin position="81"/>
        <end position="216"/>
    </location>
</feature>
<keyword evidence="4 5" id="KW-0472">Membrane</keyword>
<protein>
    <submittedName>
        <fullName evidence="7">Sterol desaturase family protein</fullName>
    </submittedName>
</protein>
<evidence type="ECO:0000313" key="8">
    <source>
        <dbReference type="Proteomes" id="UP000031549"/>
    </source>
</evidence>
<dbReference type="GO" id="GO:0016020">
    <property type="term" value="C:membrane"/>
    <property type="evidence" value="ECO:0007669"/>
    <property type="project" value="UniProtKB-SubCell"/>
</dbReference>
<dbReference type="Proteomes" id="UP000031549">
    <property type="component" value="Unassembled WGS sequence"/>
</dbReference>
<dbReference type="GO" id="GO:0016491">
    <property type="term" value="F:oxidoreductase activity"/>
    <property type="evidence" value="ECO:0007669"/>
    <property type="project" value="InterPro"/>
</dbReference>
<feature type="transmembrane region" description="Helical" evidence="5">
    <location>
        <begin position="6"/>
        <end position="27"/>
    </location>
</feature>
<dbReference type="AlphaFoldDB" id="A0A846HFP4"/>
<sequence>MDWQSLLVVSSVISFGILENLFPFFSFKESFDKRVYTNLVLGLINVLANNFTIALLLNCIWQQTSWFGIFHFIHSPILKIVLSFLLLDGYMYAWHRLMHTLPIAWRFHKVHHTEMLMNTSTAYRFHPVEAILANLPKLFLIWLFGITLENLLLYEILLACELIFHHSNWAIPLKIDRYLSYLIVTPNYHRSHHSQARKEATANYASFFTIWDILFNSYNYPRNPKAIKLGLPQEKKELSIINLLKLPF</sequence>
<evidence type="ECO:0000256" key="2">
    <source>
        <dbReference type="ARBA" id="ARBA00022692"/>
    </source>
</evidence>
<dbReference type="GO" id="GO:0008610">
    <property type="term" value="P:lipid biosynthetic process"/>
    <property type="evidence" value="ECO:0007669"/>
    <property type="project" value="InterPro"/>
</dbReference>
<dbReference type="Pfam" id="PF04116">
    <property type="entry name" value="FA_hydroxylase"/>
    <property type="match status" value="1"/>
</dbReference>
<dbReference type="GO" id="GO:0005506">
    <property type="term" value="F:iron ion binding"/>
    <property type="evidence" value="ECO:0007669"/>
    <property type="project" value="InterPro"/>
</dbReference>
<keyword evidence="8" id="KW-1185">Reference proteome</keyword>
<evidence type="ECO:0000256" key="5">
    <source>
        <dbReference type="SAM" id="Phobius"/>
    </source>
</evidence>
<evidence type="ECO:0000259" key="6">
    <source>
        <dbReference type="Pfam" id="PF04116"/>
    </source>
</evidence>
<keyword evidence="2 5" id="KW-0812">Transmembrane</keyword>
<evidence type="ECO:0000256" key="1">
    <source>
        <dbReference type="ARBA" id="ARBA00004370"/>
    </source>
</evidence>
<evidence type="ECO:0000256" key="3">
    <source>
        <dbReference type="ARBA" id="ARBA00022989"/>
    </source>
</evidence>
<dbReference type="EMBL" id="JTCM02000097">
    <property type="protein sequence ID" value="NEU76165.1"/>
    <property type="molecule type" value="Genomic_DNA"/>
</dbReference>
<dbReference type="PANTHER" id="PTHR11863">
    <property type="entry name" value="STEROL DESATURASE"/>
    <property type="match status" value="1"/>
</dbReference>
<organism evidence="7 8">
    <name type="scientific">Hassallia byssoidea VB512170</name>
    <dbReference type="NCBI Taxonomy" id="1304833"/>
    <lineage>
        <taxon>Bacteria</taxon>
        <taxon>Bacillati</taxon>
        <taxon>Cyanobacteriota</taxon>
        <taxon>Cyanophyceae</taxon>
        <taxon>Nostocales</taxon>
        <taxon>Tolypothrichaceae</taxon>
        <taxon>Hassallia</taxon>
    </lineage>
</organism>
<gene>
    <name evidence="7" type="ORF">PI95_027470</name>
</gene>
<evidence type="ECO:0000313" key="7">
    <source>
        <dbReference type="EMBL" id="NEU76165.1"/>
    </source>
</evidence>
<name>A0A846HFP4_9CYAN</name>
<comment type="subcellular location">
    <subcellularLocation>
        <location evidence="1">Membrane</location>
    </subcellularLocation>
</comment>
<keyword evidence="3 5" id="KW-1133">Transmembrane helix</keyword>
<feature type="transmembrane region" description="Helical" evidence="5">
    <location>
        <begin position="39"/>
        <end position="61"/>
    </location>
</feature>
<dbReference type="InterPro" id="IPR050307">
    <property type="entry name" value="Sterol_Desaturase_Related"/>
</dbReference>
<dbReference type="InterPro" id="IPR006694">
    <property type="entry name" value="Fatty_acid_hydroxylase"/>
</dbReference>
<evidence type="ECO:0000256" key="4">
    <source>
        <dbReference type="ARBA" id="ARBA00023136"/>
    </source>
</evidence>